<feature type="transmembrane region" description="Helical" evidence="2">
    <location>
        <begin position="455"/>
        <end position="473"/>
    </location>
</feature>
<dbReference type="EMBL" id="JPRI01000004">
    <property type="protein sequence ID" value="KFF25697.1"/>
    <property type="molecule type" value="Genomic_DNA"/>
</dbReference>
<dbReference type="PANTHER" id="PTHR30008:SF0">
    <property type="entry name" value="EXODEOXYRIBONUCLEASE 7 LARGE SUBUNIT"/>
    <property type="match status" value="1"/>
</dbReference>
<dbReference type="InterPro" id="IPR003753">
    <property type="entry name" value="Exonuc_VII_L"/>
</dbReference>
<dbReference type="GO" id="GO:0008855">
    <property type="term" value="F:exodeoxyribonuclease VII activity"/>
    <property type="evidence" value="ECO:0007669"/>
    <property type="project" value="InterPro"/>
</dbReference>
<evidence type="ECO:0000256" key="2">
    <source>
        <dbReference type="SAM" id="Phobius"/>
    </source>
</evidence>
<evidence type="ECO:0000256" key="1">
    <source>
        <dbReference type="SAM" id="Coils"/>
    </source>
</evidence>
<feature type="coiled-coil region" evidence="1">
    <location>
        <begin position="303"/>
        <end position="461"/>
    </location>
</feature>
<dbReference type="Proteomes" id="UP000028719">
    <property type="component" value="Unassembled WGS sequence"/>
</dbReference>
<evidence type="ECO:0000313" key="5">
    <source>
        <dbReference type="EMBL" id="SHF72750.1"/>
    </source>
</evidence>
<evidence type="ECO:0000313" key="6">
    <source>
        <dbReference type="Proteomes" id="UP000028719"/>
    </source>
</evidence>
<proteinExistence type="predicted"/>
<keyword evidence="1" id="KW-0175">Coiled coil</keyword>
<evidence type="ECO:0000313" key="4">
    <source>
        <dbReference type="EMBL" id="KFF25697.1"/>
    </source>
</evidence>
<dbReference type="Pfam" id="PF02601">
    <property type="entry name" value="Exonuc_VII_L"/>
    <property type="match status" value="1"/>
</dbReference>
<dbReference type="EMBL" id="FQVE01000003">
    <property type="protein sequence ID" value="SHF72750.1"/>
    <property type="molecule type" value="Genomic_DNA"/>
</dbReference>
<keyword evidence="5" id="KW-0378">Hydrolase</keyword>
<reference evidence="4 6" key="1">
    <citation type="submission" date="2014-07" db="EMBL/GenBank/DDBJ databases">
        <title>Genome of Chryseobacterium vrystaatense LMG 22846.</title>
        <authorList>
            <person name="Pipes S.E."/>
            <person name="Stropko S.J."/>
            <person name="Newman J.D."/>
        </authorList>
    </citation>
    <scope>NUCLEOTIDE SEQUENCE [LARGE SCALE GENOMIC DNA]</scope>
    <source>
        <strain evidence="4 6">LMG 22846</strain>
    </source>
</reference>
<feature type="domain" description="Exonuclease VII large subunit C-terminal" evidence="3">
    <location>
        <begin position="158"/>
        <end position="418"/>
    </location>
</feature>
<dbReference type="GO" id="GO:0006308">
    <property type="term" value="P:DNA catabolic process"/>
    <property type="evidence" value="ECO:0007669"/>
    <property type="project" value="InterPro"/>
</dbReference>
<organism evidence="5 7">
    <name type="scientific">Chryseobacterium vrystaatense</name>
    <dbReference type="NCBI Taxonomy" id="307480"/>
    <lineage>
        <taxon>Bacteria</taxon>
        <taxon>Pseudomonadati</taxon>
        <taxon>Bacteroidota</taxon>
        <taxon>Flavobacteriia</taxon>
        <taxon>Flavobacteriales</taxon>
        <taxon>Weeksellaceae</taxon>
        <taxon>Chryseobacterium group</taxon>
        <taxon>Chryseobacterium</taxon>
    </lineage>
</organism>
<evidence type="ECO:0000259" key="3">
    <source>
        <dbReference type="Pfam" id="PF02601"/>
    </source>
</evidence>
<dbReference type="PANTHER" id="PTHR30008">
    <property type="entry name" value="EXODEOXYRIBONUCLEASE 7 LARGE SUBUNIT"/>
    <property type="match status" value="1"/>
</dbReference>
<keyword evidence="5" id="KW-0269">Exonuclease</keyword>
<dbReference type="AlphaFoldDB" id="A0A1M5E0N9"/>
<keyword evidence="6" id="KW-1185">Reference proteome</keyword>
<keyword evidence="2" id="KW-1133">Transmembrane helix</keyword>
<accession>A0A1M5E0N9</accession>
<keyword evidence="2" id="KW-0812">Transmembrane</keyword>
<dbReference type="Proteomes" id="UP000184108">
    <property type="component" value="Unassembled WGS sequence"/>
</dbReference>
<protein>
    <submittedName>
        <fullName evidence="5">Exonuclease VII, large subunit</fullName>
    </submittedName>
</protein>
<sequence length="476" mass="54278">MQGTELTYPIYSPGSIIGIFNNALKLPATVTLIYLKGRYSYGAGKAYVNYYYDFLYSESDNTSIGIKMPALLRSKIENNEIYTLRGFIEKRIKNSSIELVFVVDDIISQEEKSISENDLKRYDLIQKKLEKGSRDVETLIRNQVLQSEKVKIANIYGHSAIVQKDFNEGLDVSSKEYEIDDYTCNITSATSISDLLDRISPLNYDIIALVRGGGDKQSFEVFNDLVLAEKFVSLSSITVTALGHTVDETLLDKLADRRFHLPHEYGSGLHAIISKLTEEKSNSRALLIEEVKKDVSKQFVEQVTTLTDQLKKKNEEFAEAQKTFKENVEQQTKNFNEQLKVRNDEVEKLKKEITETHGKQVSTLTEQLTKKNQEFQRLQETSEKQVQDINKNFTEQQKQRQQEMETYKKEIAAFHEKNVQSAINEKTAALQANLESSKIENAQLNKELNNSKTDYTKLIAAFIIALVIGFVLAKVL</sequence>
<dbReference type="RefSeq" id="WP_034744443.1">
    <property type="nucleotide sequence ID" value="NZ_FQVE01000003.1"/>
</dbReference>
<keyword evidence="2" id="KW-0472">Membrane</keyword>
<dbReference type="OrthoDB" id="9802795at2"/>
<evidence type="ECO:0000313" key="7">
    <source>
        <dbReference type="Proteomes" id="UP000184108"/>
    </source>
</evidence>
<reference evidence="5" key="3">
    <citation type="submission" date="2016-11" db="EMBL/GenBank/DDBJ databases">
        <authorList>
            <person name="Jaros S."/>
            <person name="Januszkiewicz K."/>
            <person name="Wedrychowicz H."/>
        </authorList>
    </citation>
    <scope>NUCLEOTIDE SEQUENCE [LARGE SCALE GENOMIC DNA]</scope>
    <source>
        <strain evidence="5">YR203</strain>
    </source>
</reference>
<reference evidence="7" key="2">
    <citation type="submission" date="2016-11" db="EMBL/GenBank/DDBJ databases">
        <authorList>
            <person name="Varghese N."/>
            <person name="Submissions S."/>
        </authorList>
    </citation>
    <scope>NUCLEOTIDE SEQUENCE [LARGE SCALE GENOMIC DNA]</scope>
    <source>
        <strain evidence="7">YR203</strain>
    </source>
</reference>
<dbReference type="GO" id="GO:0009318">
    <property type="term" value="C:exodeoxyribonuclease VII complex"/>
    <property type="evidence" value="ECO:0007669"/>
    <property type="project" value="InterPro"/>
</dbReference>
<name>A0A1M5E0N9_9FLAO</name>
<keyword evidence="5" id="KW-0540">Nuclease</keyword>
<gene>
    <name evidence="4" type="ORF">IW16_12480</name>
    <name evidence="5" type="ORF">SAMN02787073_2775</name>
</gene>
<dbReference type="InterPro" id="IPR020579">
    <property type="entry name" value="Exonuc_VII_lsu_C"/>
</dbReference>